<proteinExistence type="inferred from homology"/>
<dbReference type="Gene3D" id="2.60.120.260">
    <property type="entry name" value="Galactose-binding domain-like"/>
    <property type="match status" value="8"/>
</dbReference>
<keyword evidence="6" id="KW-0106">Calcium</keyword>
<dbReference type="InterPro" id="IPR000421">
    <property type="entry name" value="FA58C"/>
</dbReference>
<evidence type="ECO:0000256" key="2">
    <source>
        <dbReference type="ARBA" id="ARBA00010147"/>
    </source>
</evidence>
<dbReference type="InterPro" id="IPR006585">
    <property type="entry name" value="FTP1"/>
</dbReference>
<evidence type="ECO:0000259" key="9">
    <source>
        <dbReference type="PROSITE" id="PS50022"/>
    </source>
</evidence>
<feature type="domain" description="F5/8 type C" evidence="9">
    <location>
        <begin position="461"/>
        <end position="621"/>
    </location>
</feature>
<name>A0ABM0MWQ1_SACKO</name>
<sequence>MIPEDVVQQESIDVVCACGLPLVGRYVSVQLIGQREALTLCEVEVYGNPQQLIQRTMQPIPNTGVIGPLLPSPVTLPSGEIVQPGIGPNPVILPSGRTVYPQPGPQPAPVTLPSGQTAVPQPYYCPVPYDVENVAANMPARQSSTTAGAVPERAVDGDTNSDFAGNSCTQTKREQNSYWVVDLLEPKDVYLVTITNRKDCCDFRIKGAEIHVGNSYDISDNDLCGNFAISGTTAYQETIDVYCGCGLPVRGRYVSVQIPNKKQTLTLCEVEVWAHNVLDLTAAPIDWGTAEPFTFAPDADYTTAEPCPMPPDLISIATEMPATQSSLQNGGVPERAVDDNRNTDFSGKSCTKTKKEYQPWWRVDLAESRDVYMITITNRQDCCPFKLKNAEVRIGDSENIAENTVCGQRVSGRVSLQETIEVVCKCGEPIRGRYVSIQLQNKTQTLTLCEVDVWSLDDVEVTTTADTLESCPVPSDLLNVAEDRFATQSSTKGNGDANRAVDKNSNSWNLPSGSCSQTNKEHEAWWQVDLGKSRDIYYVTITNRADCCSYRLKNAEVVIGHTRSLDEATLCGTRITGAAANEKKIDVICSCGKPITGRFVGVYLPNTTQSLTLCEVEVWAHGPLEFTTLEPTTQSAMLRTTVDPCPVPDGLVNIAEGKNAFQSSEERNANALRAVDGDKNSDFAGRSCTLTSKEEEPWWKLDLGRSRDIYHVTITNRLDCCRGLRNAEIRVGSHDDYKMNGLCGRITADDSALETIDVICDCGQPISGRFISVSLPSSGRDKSLNLCEVEVFAFYQDESLFTTVLPERCPLPDGLEDIAKDKPVRQSSTKGPNKPTRAVDGIKNSDLGGKSCSQTEKESEPWWQLDLGNSYDVYKVVITNRFDCCSYRIKNAEVRVGESPTILDNEMCGEERITGDIAEQKTINVMCGCREPIRGRYVSIQIADKNQMLALCEVQVFVSGGEQFPVLADWGGQGEMTCPFPEGLINSAQGMSAIQSSENRGGKAKRAVDGTHNSDYAGKSCTQTNKEEEPYWVVDLGKTRTVYEVIITNRMDCCSFRLKGAEIRVGNREDFRENKLCRYTTITGQEASLETVKVTCECGNPGRGRYVSIQIVGKKQILSLCEVEVWTLPDELEMPTTLMPTTLPPTTTEKVCYVPARAENVALHKPTSTSSVKQRAKSDRVVDGNKNSDFNDGSCSLTKKEEDPWWMVDLGSSHNVWKVVITNRMDCCSFKLDGAEIRVGDDPDALQDNALCDTRLTKSGVNKIETIELFCKCDSYLTGRYVSVQLRQIVRNLSLCEVEIFATQ</sequence>
<feature type="region of interest" description="Disordered" evidence="8">
    <location>
        <begin position="324"/>
        <end position="350"/>
    </location>
</feature>
<reference evidence="11" key="1">
    <citation type="submission" date="2025-08" db="UniProtKB">
        <authorList>
            <consortium name="RefSeq"/>
        </authorList>
    </citation>
    <scope>IDENTIFICATION</scope>
    <source>
        <tissue evidence="11">Testes</tissue>
    </source>
</reference>
<dbReference type="SMART" id="SM00607">
    <property type="entry name" value="FTP"/>
    <property type="match status" value="7"/>
</dbReference>
<comment type="subunit">
    <text evidence="3">Homotrimer.</text>
</comment>
<evidence type="ECO:0000313" key="11">
    <source>
        <dbReference type="RefSeq" id="XP_006824442.1"/>
    </source>
</evidence>
<dbReference type="PANTHER" id="PTHR45713">
    <property type="entry name" value="FTP DOMAIN-CONTAINING PROTEIN"/>
    <property type="match status" value="1"/>
</dbReference>
<evidence type="ECO:0000256" key="5">
    <source>
        <dbReference type="ARBA" id="ARBA00022734"/>
    </source>
</evidence>
<evidence type="ECO:0000256" key="1">
    <source>
        <dbReference type="ARBA" id="ARBA00002219"/>
    </source>
</evidence>
<comment type="similarity">
    <text evidence="2">Belongs to the fucolectin family.</text>
</comment>
<keyword evidence="7" id="KW-1015">Disulfide bond</keyword>
<dbReference type="SUPFAM" id="SSF49785">
    <property type="entry name" value="Galactose-binding domain-like"/>
    <property type="match status" value="8"/>
</dbReference>
<evidence type="ECO:0000313" key="10">
    <source>
        <dbReference type="Proteomes" id="UP000694865"/>
    </source>
</evidence>
<dbReference type="Pfam" id="PF22633">
    <property type="entry name" value="F5_F8_type_C_2"/>
    <property type="match status" value="7"/>
</dbReference>
<dbReference type="InterPro" id="IPR008979">
    <property type="entry name" value="Galactose-bd-like_sf"/>
</dbReference>
<gene>
    <name evidence="11" type="primary">LOC100372851</name>
</gene>
<keyword evidence="10" id="KW-1185">Reference proteome</keyword>
<evidence type="ECO:0000256" key="3">
    <source>
        <dbReference type="ARBA" id="ARBA00011233"/>
    </source>
</evidence>
<evidence type="ECO:0000256" key="7">
    <source>
        <dbReference type="ARBA" id="ARBA00023157"/>
    </source>
</evidence>
<accession>A0ABM0MWQ1</accession>
<evidence type="ECO:0000256" key="8">
    <source>
        <dbReference type="SAM" id="MobiDB-lite"/>
    </source>
</evidence>
<feature type="region of interest" description="Disordered" evidence="8">
    <location>
        <begin position="820"/>
        <end position="855"/>
    </location>
</feature>
<feature type="region of interest" description="Disordered" evidence="8">
    <location>
        <begin position="142"/>
        <end position="166"/>
    </location>
</feature>
<evidence type="ECO:0000256" key="6">
    <source>
        <dbReference type="ARBA" id="ARBA00022837"/>
    </source>
</evidence>
<comment type="function">
    <text evidence="1">Acts as a defensive agent. Recognizes blood group fucosylated oligosaccharides including A, B, H and Lewis B-type antigens. Does not recognize Lewis A antigen and has low affinity for monovalent haptens.</text>
</comment>
<evidence type="ECO:0000256" key="4">
    <source>
        <dbReference type="ARBA" id="ARBA00022723"/>
    </source>
</evidence>
<dbReference type="Proteomes" id="UP000694865">
    <property type="component" value="Unplaced"/>
</dbReference>
<organism evidence="10 11">
    <name type="scientific">Saccoglossus kowalevskii</name>
    <name type="common">Acorn worm</name>
    <dbReference type="NCBI Taxonomy" id="10224"/>
    <lineage>
        <taxon>Eukaryota</taxon>
        <taxon>Metazoa</taxon>
        <taxon>Hemichordata</taxon>
        <taxon>Enteropneusta</taxon>
        <taxon>Harrimaniidae</taxon>
        <taxon>Saccoglossus</taxon>
    </lineage>
</organism>
<keyword evidence="5" id="KW-0430">Lectin</keyword>
<feature type="domain" description="F5/8 type C" evidence="9">
    <location>
        <begin position="809"/>
        <end position="959"/>
    </location>
</feature>
<dbReference type="PROSITE" id="PS50022">
    <property type="entry name" value="FA58C_3"/>
    <property type="match status" value="2"/>
</dbReference>
<dbReference type="InterPro" id="IPR051941">
    <property type="entry name" value="BG_Antigen-Binding_Lectin"/>
</dbReference>
<dbReference type="PANTHER" id="PTHR45713:SF6">
    <property type="entry name" value="F5_8 TYPE C DOMAIN-CONTAINING PROTEIN"/>
    <property type="match status" value="1"/>
</dbReference>
<keyword evidence="4" id="KW-0479">Metal-binding</keyword>
<dbReference type="GeneID" id="100372851"/>
<dbReference type="RefSeq" id="XP_006824442.1">
    <property type="nucleotide sequence ID" value="XM_006824379.1"/>
</dbReference>
<protein>
    <submittedName>
        <fullName evidence="11">Uncharacterized protein LOC100372851</fullName>
    </submittedName>
</protein>